<dbReference type="GO" id="GO:0005524">
    <property type="term" value="F:ATP binding"/>
    <property type="evidence" value="ECO:0007669"/>
    <property type="project" value="UniProtKB-KW"/>
</dbReference>
<dbReference type="PANTHER" id="PTHR24346:SF82">
    <property type="entry name" value="KP78A-RELATED"/>
    <property type="match status" value="1"/>
</dbReference>
<evidence type="ECO:0000313" key="8">
    <source>
        <dbReference type="EMBL" id="KAJ5599484.1"/>
    </source>
</evidence>
<sequence length="426" mass="49103">MSLSAEIEEQWAVSFPSLVNELLTPESHLATKYPCLHNNLLTRLECAFAERGDKPISRCTHTNFNGYEAGRCDTASFQESEDTTLLNKVDPIIDSDDPGTRAELLCPHITNRMEIYGLAGTGTFGTVFVARERGQSSDPKHYAIKVEDHTTMLSGFLHNYYSPPMVMVLEESRDLRRFPNLDSVYIHDRFQAIVMSPCVDWAADLRPIPGAEPYRLFTPFTGKYLMTSDGRPLLDEMEASRVAFQILEGIVTIIDLGDVKFGLEDEDFFEDRRCYLPFQEHLMSPELARVLSEQGQFEQNPEDLHDIRQVILWKFGVILFGILHGYWPWDDEQEGQANLLDFGTCEKDIPRVLERRERMMSSPLVLNENLSQDCKDVLRALLDQHPEDRPNLRELTRGFPWFMQWGIVNRIWERPSSEEFYSCSFV</sequence>
<accession>A0AAD6E2U5</accession>
<evidence type="ECO:0000256" key="5">
    <source>
        <dbReference type="ARBA" id="ARBA00022777"/>
    </source>
</evidence>
<dbReference type="GO" id="GO:0004674">
    <property type="term" value="F:protein serine/threonine kinase activity"/>
    <property type="evidence" value="ECO:0007669"/>
    <property type="project" value="UniProtKB-KW"/>
</dbReference>
<evidence type="ECO:0000259" key="7">
    <source>
        <dbReference type="PROSITE" id="PS50011"/>
    </source>
</evidence>
<evidence type="ECO:0000256" key="6">
    <source>
        <dbReference type="ARBA" id="ARBA00022840"/>
    </source>
</evidence>
<reference evidence="8 9" key="1">
    <citation type="journal article" date="2023" name="IMA Fungus">
        <title>Comparative genomic study of the Penicillium genus elucidates a diverse pangenome and 15 lateral gene transfer events.</title>
        <authorList>
            <person name="Petersen C."/>
            <person name="Sorensen T."/>
            <person name="Nielsen M.R."/>
            <person name="Sondergaard T.E."/>
            <person name="Sorensen J.L."/>
            <person name="Fitzpatrick D.A."/>
            <person name="Frisvad J.C."/>
            <person name="Nielsen K.L."/>
        </authorList>
    </citation>
    <scope>NUCLEOTIDE SEQUENCE [LARGE SCALE GENOMIC DNA]</scope>
    <source>
        <strain evidence="8 9">IBT 29057</strain>
    </source>
</reference>
<keyword evidence="9" id="KW-1185">Reference proteome</keyword>
<dbReference type="SUPFAM" id="SSF56112">
    <property type="entry name" value="Protein kinase-like (PK-like)"/>
    <property type="match status" value="1"/>
</dbReference>
<comment type="similarity">
    <text evidence="1">Belongs to the protein kinase superfamily. CAMK Ser/Thr protein kinase family. NIM1 subfamily.</text>
</comment>
<dbReference type="Proteomes" id="UP001216150">
    <property type="component" value="Unassembled WGS sequence"/>
</dbReference>
<dbReference type="SMART" id="SM00220">
    <property type="entry name" value="S_TKc"/>
    <property type="match status" value="1"/>
</dbReference>
<keyword evidence="4" id="KW-0547">Nucleotide-binding</keyword>
<evidence type="ECO:0000256" key="2">
    <source>
        <dbReference type="ARBA" id="ARBA00022527"/>
    </source>
</evidence>
<proteinExistence type="inferred from homology"/>
<comment type="caution">
    <text evidence="8">The sequence shown here is derived from an EMBL/GenBank/DDBJ whole genome shotgun (WGS) entry which is preliminary data.</text>
</comment>
<feature type="domain" description="Protein kinase" evidence="7">
    <location>
        <begin position="113"/>
        <end position="402"/>
    </location>
</feature>
<dbReference type="InterPro" id="IPR000719">
    <property type="entry name" value="Prot_kinase_dom"/>
</dbReference>
<keyword evidence="5" id="KW-0418">Kinase</keyword>
<evidence type="ECO:0000313" key="9">
    <source>
        <dbReference type="Proteomes" id="UP001216150"/>
    </source>
</evidence>
<dbReference type="PROSITE" id="PS50011">
    <property type="entry name" value="PROTEIN_KINASE_DOM"/>
    <property type="match status" value="1"/>
</dbReference>
<evidence type="ECO:0000256" key="4">
    <source>
        <dbReference type="ARBA" id="ARBA00022741"/>
    </source>
</evidence>
<evidence type="ECO:0000256" key="3">
    <source>
        <dbReference type="ARBA" id="ARBA00022679"/>
    </source>
</evidence>
<name>A0AAD6E2U5_9EURO</name>
<dbReference type="EMBL" id="JAQJAC010000001">
    <property type="protein sequence ID" value="KAJ5599484.1"/>
    <property type="molecule type" value="Genomic_DNA"/>
</dbReference>
<dbReference type="AlphaFoldDB" id="A0AAD6E2U5"/>
<dbReference type="GO" id="GO:0035556">
    <property type="term" value="P:intracellular signal transduction"/>
    <property type="evidence" value="ECO:0007669"/>
    <property type="project" value="TreeGrafter"/>
</dbReference>
<keyword evidence="3" id="KW-0808">Transferase</keyword>
<organism evidence="8 9">
    <name type="scientific">Penicillium hetheringtonii</name>
    <dbReference type="NCBI Taxonomy" id="911720"/>
    <lineage>
        <taxon>Eukaryota</taxon>
        <taxon>Fungi</taxon>
        <taxon>Dikarya</taxon>
        <taxon>Ascomycota</taxon>
        <taxon>Pezizomycotina</taxon>
        <taxon>Eurotiomycetes</taxon>
        <taxon>Eurotiomycetidae</taxon>
        <taxon>Eurotiales</taxon>
        <taxon>Aspergillaceae</taxon>
        <taxon>Penicillium</taxon>
    </lineage>
</organism>
<dbReference type="InterPro" id="IPR011009">
    <property type="entry name" value="Kinase-like_dom_sf"/>
</dbReference>
<dbReference type="Gene3D" id="1.10.510.10">
    <property type="entry name" value="Transferase(Phosphotransferase) domain 1"/>
    <property type="match status" value="1"/>
</dbReference>
<protein>
    <recommendedName>
        <fullName evidence="7">Protein kinase domain-containing protein</fullName>
    </recommendedName>
</protein>
<evidence type="ECO:0000256" key="1">
    <source>
        <dbReference type="ARBA" id="ARBA00010791"/>
    </source>
</evidence>
<dbReference type="PANTHER" id="PTHR24346">
    <property type="entry name" value="MAP/MICROTUBULE AFFINITY-REGULATING KINASE"/>
    <property type="match status" value="1"/>
</dbReference>
<keyword evidence="6" id="KW-0067">ATP-binding</keyword>
<gene>
    <name evidence="8" type="ORF">N7450_000551</name>
</gene>
<dbReference type="GO" id="GO:0005737">
    <property type="term" value="C:cytoplasm"/>
    <property type="evidence" value="ECO:0007669"/>
    <property type="project" value="TreeGrafter"/>
</dbReference>
<keyword evidence="2" id="KW-0723">Serine/threonine-protein kinase</keyword>